<evidence type="ECO:0000256" key="1">
    <source>
        <dbReference type="ARBA" id="ARBA00022729"/>
    </source>
</evidence>
<dbReference type="PROSITE" id="PS51318">
    <property type="entry name" value="TAT"/>
    <property type="match status" value="1"/>
</dbReference>
<keyword evidence="2" id="KW-1015">Disulfide bond</keyword>
<dbReference type="RefSeq" id="WP_128512382.1">
    <property type="nucleotide sequence ID" value="NZ_QUAC01000479.1"/>
</dbReference>
<evidence type="ECO:0000313" key="6">
    <source>
        <dbReference type="Proteomes" id="UP000262477"/>
    </source>
</evidence>
<organism evidence="5 6">
    <name type="scientific">Streptomyces inhibens</name>
    <dbReference type="NCBI Taxonomy" id="2293571"/>
    <lineage>
        <taxon>Bacteria</taxon>
        <taxon>Bacillati</taxon>
        <taxon>Actinomycetota</taxon>
        <taxon>Actinomycetes</taxon>
        <taxon>Kitasatosporales</taxon>
        <taxon>Streptomycetaceae</taxon>
        <taxon>Streptomyces</taxon>
    </lineage>
</organism>
<dbReference type="InterPro" id="IPR042837">
    <property type="entry name" value="PTX3"/>
</dbReference>
<dbReference type="OrthoDB" id="176279at2"/>
<evidence type="ECO:0000259" key="4">
    <source>
        <dbReference type="SMART" id="SM00560"/>
    </source>
</evidence>
<sequence>MSVLVRRRRFHRVLSAGISGLLTAGLLPAVLGPSAWAAPHPSAVATADTTADASDPQAPTEDTALDQAKRTGREVEVTSLRGEAADVVATPEGKLQARQYLRPVRTRASGQWKDIDTDLAKRSDGTVAPKAAAVGLVFSGGGDKPLVTLRKVGRELALSWPGTLPAPVLDGAEATYRDVLPGVDLRMGAQADGFTQLLIVKSAQAAASSELSQLRLKLAADGMDVKETAAGGLEALDKGAGSPVFEAPTPLMWDSSTGGDAAAARKGLKSVPTAGKTARATGRAAAAGAEGDEPSAGESGKLAPVGVDVPAGQDQVVLKPDADVLKGKDTVYPVFIDPQWSTPRATSWTMASKYWASSPQWKFNGDHDAGLGYCDWNYCQPNDTKRLFYQVPTSALAGKSILSAEFVVRNTWSASCNKREVELWRTRPISTSTTWNSQNESGFWQKQLASDSFAYGYEGCAAKDGEFNVRSAVKEAADNRWPTLTFGLKAGSESDGYAWKRFSDKAYLRVTYNRPPPQVKPSQLLMEYGGSCKKSPAPARIRTRGKVYANNVIDPDRDNVQVQFQASWDAGDGKGGIARWKPGLTTAKKSGSDFAVSLPTSIPANKTVSWAVRTYDGAQYSPWSFAGSAEACYFVYDTQQPAAPTIGSGDYPASDPENPDDPWYDGVGQYGTFTVADTHRDVNRYVYGINGDPSGKNAVTTAGGAARNISLQPEKPGLNFVTVQAFDTAGNNSEIRTYRFRVKAGQPERATWQFDERTGATAAKGSTPARSAGLHGGAMPGAEGVAGTAVSLNGTDGYAATDIPVVDTSRGFSVSAWVRPSQIPDHPAIVATQPGNNRPGFELYYSSDLKRWVFNQYTSDSPDAGIARAMAPQPGGVTANSWTHLVGVYDSTAKVLQLYVDGKLVGQTPYADAWNARRGLQLGAGSYGGDPGAFFPGALDEVQIFDRPVSAGEVTRLYGKERIHGPGRPARAVFPLDELAGAKQVTGHGDVMPAVFHGGAEPGKAGVAGNGLALDGKDDYASVDAAHFSTERSYAVTAWARVTDATRNQTVVAQDGSFLSAFYLSYEASGGVWSVRLATKDATEGGLTQQRVVSKQKASIGKWAHLAAVHDTVDNTVSLYVNGILQGSSAAPQAWYGDGALQIGRALYRGAYTDYLAGQIDDVRIFDRSVSEGEMHQLVQRRPVLTGRWQFDQAVDPGVNSVSRGPAMTLGGSAKQVPGAGFLGEGGLVLDGKQQDYASSAVPFDTSESFTVTAWVQAASVPSRPSALVSAEGTNASSFGVGFVPNPKDPAAEGFWELAIPREDTADAEIDWAGNAQSFNSVTDWNHIAIVYDGLAKQARIYVNGQLGEAACIDGNGDGQADEAACVEAVPWAENVISFEALKSLQLGRAKGRGSFGDYWPGAIDDVWTFQGALSDAQVSRVASELDGLPTEVPDVPDGG</sequence>
<feature type="domain" description="LamG-like jellyroll fold" evidence="4">
    <location>
        <begin position="810"/>
        <end position="952"/>
    </location>
</feature>
<dbReference type="SMART" id="SM00560">
    <property type="entry name" value="LamGL"/>
    <property type="match status" value="3"/>
</dbReference>
<reference evidence="5 6" key="1">
    <citation type="submission" date="2018-08" db="EMBL/GenBank/DDBJ databases">
        <title>Streptomyces NEAU-D10 sp. nov., a novel Actinomycete isolated from soil.</title>
        <authorList>
            <person name="Jin L."/>
        </authorList>
    </citation>
    <scope>NUCLEOTIDE SEQUENCE [LARGE SCALE GENOMIC DNA]</scope>
    <source>
        <strain evidence="5 6">NEAU-D10</strain>
    </source>
</reference>
<feature type="compositionally biased region" description="Low complexity" evidence="3">
    <location>
        <begin position="272"/>
        <end position="289"/>
    </location>
</feature>
<dbReference type="Pfam" id="PF13385">
    <property type="entry name" value="Laminin_G_3"/>
    <property type="match status" value="3"/>
</dbReference>
<feature type="domain" description="LamG-like jellyroll fold" evidence="4">
    <location>
        <begin position="1248"/>
        <end position="1417"/>
    </location>
</feature>
<accession>A0A371PQ42</accession>
<dbReference type="Proteomes" id="UP000262477">
    <property type="component" value="Unassembled WGS sequence"/>
</dbReference>
<evidence type="ECO:0000256" key="2">
    <source>
        <dbReference type="ARBA" id="ARBA00023157"/>
    </source>
</evidence>
<protein>
    <submittedName>
        <fullName evidence="5">LamG domain-containing protein</fullName>
    </submittedName>
</protein>
<dbReference type="PANTHER" id="PTHR46943">
    <property type="entry name" value="PENTRAXIN-RELATED PROTEIN PTX3"/>
    <property type="match status" value="1"/>
</dbReference>
<name>A0A371PQ42_STRIH</name>
<dbReference type="EMBL" id="QUAC01000479">
    <property type="protein sequence ID" value="REK84660.1"/>
    <property type="molecule type" value="Genomic_DNA"/>
</dbReference>
<keyword evidence="6" id="KW-1185">Reference proteome</keyword>
<feature type="domain" description="LamG-like jellyroll fold" evidence="4">
    <location>
        <begin position="1032"/>
        <end position="1173"/>
    </location>
</feature>
<gene>
    <name evidence="5" type="ORF">DY245_42120</name>
</gene>
<dbReference type="InterPro" id="IPR006558">
    <property type="entry name" value="LamG-like"/>
</dbReference>
<feature type="compositionally biased region" description="Low complexity" evidence="3">
    <location>
        <begin position="42"/>
        <end position="60"/>
    </location>
</feature>
<dbReference type="SUPFAM" id="SSF49899">
    <property type="entry name" value="Concanavalin A-like lectins/glucanases"/>
    <property type="match status" value="3"/>
</dbReference>
<dbReference type="InterPro" id="IPR013320">
    <property type="entry name" value="ConA-like_dom_sf"/>
</dbReference>
<dbReference type="PANTHER" id="PTHR46943:SF1">
    <property type="entry name" value="PENTRAXIN-RELATED PROTEIN PTX3"/>
    <property type="match status" value="1"/>
</dbReference>
<feature type="region of interest" description="Disordered" evidence="3">
    <location>
        <begin position="42"/>
        <end position="65"/>
    </location>
</feature>
<comment type="caution">
    <text evidence="5">The sequence shown here is derived from an EMBL/GenBank/DDBJ whole genome shotgun (WGS) entry which is preliminary data.</text>
</comment>
<keyword evidence="1" id="KW-0732">Signal</keyword>
<dbReference type="GO" id="GO:0006955">
    <property type="term" value="P:immune response"/>
    <property type="evidence" value="ECO:0007669"/>
    <property type="project" value="InterPro"/>
</dbReference>
<feature type="region of interest" description="Disordered" evidence="3">
    <location>
        <begin position="267"/>
        <end position="301"/>
    </location>
</feature>
<dbReference type="InterPro" id="IPR006311">
    <property type="entry name" value="TAT_signal"/>
</dbReference>
<evidence type="ECO:0000256" key="3">
    <source>
        <dbReference type="SAM" id="MobiDB-lite"/>
    </source>
</evidence>
<proteinExistence type="predicted"/>
<dbReference type="Gene3D" id="2.60.120.200">
    <property type="match status" value="3"/>
</dbReference>
<evidence type="ECO:0000313" key="5">
    <source>
        <dbReference type="EMBL" id="REK84660.1"/>
    </source>
</evidence>